<feature type="compositionally biased region" description="Basic residues" evidence="8">
    <location>
        <begin position="329"/>
        <end position="340"/>
    </location>
</feature>
<dbReference type="GO" id="GO:0032790">
    <property type="term" value="P:ribosome disassembly"/>
    <property type="evidence" value="ECO:0007669"/>
    <property type="project" value="UniProtKB-UniRule"/>
</dbReference>
<evidence type="ECO:0000256" key="3">
    <source>
        <dbReference type="ARBA" id="ARBA00022917"/>
    </source>
</evidence>
<dbReference type="InterPro" id="IPR009022">
    <property type="entry name" value="EFG_III"/>
</dbReference>
<accession>A0A4X1SRA1</accession>
<dbReference type="InterPro" id="IPR005517">
    <property type="entry name" value="Transl_elong_EFG/EF2_IV"/>
</dbReference>
<protein>
    <recommendedName>
        <fullName evidence="7">Ribosome-releasing factor 2, mitochondrial</fullName>
        <shortName evidence="7">RRF2mt</shortName>
    </recommendedName>
    <alternativeName>
        <fullName evidence="7">Elongation factor G 2, mitochondrial</fullName>
        <shortName evidence="7">EF-G2mt</shortName>
        <shortName evidence="7">mEF-G 2</shortName>
    </alternativeName>
</protein>
<evidence type="ECO:0000256" key="6">
    <source>
        <dbReference type="ARBA" id="ARBA00049117"/>
    </source>
</evidence>
<dbReference type="Gene3D" id="3.40.50.300">
    <property type="entry name" value="P-loop containing nucleotide triphosphate hydrolases"/>
    <property type="match status" value="1"/>
</dbReference>
<dbReference type="Gene3D" id="3.30.70.870">
    <property type="entry name" value="Elongation Factor G (Translational Gtpase), domain 3"/>
    <property type="match status" value="1"/>
</dbReference>
<dbReference type="CDD" id="cd04092">
    <property type="entry name" value="mtEFG2_II_like"/>
    <property type="match status" value="1"/>
</dbReference>
<dbReference type="Proteomes" id="UP000314985">
    <property type="component" value="Chromosome 2"/>
</dbReference>
<evidence type="ECO:0000256" key="4">
    <source>
        <dbReference type="ARBA" id="ARBA00023128"/>
    </source>
</evidence>
<dbReference type="InterPro" id="IPR005225">
    <property type="entry name" value="Small_GTP-bd"/>
</dbReference>
<dbReference type="InterPro" id="IPR030851">
    <property type="entry name" value="EFG2"/>
</dbReference>
<dbReference type="Gene3D" id="2.40.30.10">
    <property type="entry name" value="Translation factors"/>
    <property type="match status" value="1"/>
</dbReference>
<dbReference type="Ensembl" id="ENSSSCT00070005632.1">
    <property type="protein sequence ID" value="ENSSSCP00070004591.1"/>
    <property type="gene ID" value="ENSSSCG00070002850.1"/>
</dbReference>
<feature type="domain" description="Tr-type G" evidence="9">
    <location>
        <begin position="562"/>
        <end position="847"/>
    </location>
</feature>
<dbReference type="PANTHER" id="PTHR43261">
    <property type="entry name" value="TRANSLATION ELONGATION FACTOR G-RELATED"/>
    <property type="match status" value="1"/>
</dbReference>
<evidence type="ECO:0000256" key="1">
    <source>
        <dbReference type="ARBA" id="ARBA00022741"/>
    </source>
</evidence>
<dbReference type="InterPro" id="IPR020568">
    <property type="entry name" value="Ribosomal_Su5_D2-typ_SF"/>
</dbReference>
<evidence type="ECO:0000313" key="10">
    <source>
        <dbReference type="Ensembl" id="ENSSSCP00070004591.1"/>
    </source>
</evidence>
<dbReference type="PROSITE" id="PS00301">
    <property type="entry name" value="G_TR_1"/>
    <property type="match status" value="1"/>
</dbReference>
<evidence type="ECO:0000256" key="8">
    <source>
        <dbReference type="SAM" id="MobiDB-lite"/>
    </source>
</evidence>
<keyword evidence="4 7" id="KW-0496">Mitochondrion</keyword>
<reference evidence="10" key="2">
    <citation type="submission" date="2025-08" db="UniProtKB">
        <authorList>
            <consortium name="Ensembl"/>
        </authorList>
    </citation>
    <scope>IDENTIFICATION</scope>
</reference>
<comment type="similarity">
    <text evidence="7">Belongs to the TRAFAC class translation factor GTPase superfamily. Classic translation factor GTPase family. EF-G/EF-2 subfamily.</text>
</comment>
<dbReference type="GO" id="GO:0032543">
    <property type="term" value="P:mitochondrial translation"/>
    <property type="evidence" value="ECO:0007669"/>
    <property type="project" value="UniProtKB-UniRule"/>
</dbReference>
<dbReference type="PANTHER" id="PTHR43261:SF1">
    <property type="entry name" value="RIBOSOME-RELEASING FACTOR 2, MITOCHONDRIAL"/>
    <property type="match status" value="1"/>
</dbReference>
<dbReference type="SUPFAM" id="SSF54980">
    <property type="entry name" value="EF-G C-terminal domain-like"/>
    <property type="match status" value="2"/>
</dbReference>
<feature type="region of interest" description="Disordered" evidence="8">
    <location>
        <begin position="314"/>
        <end position="432"/>
    </location>
</feature>
<dbReference type="InterPro" id="IPR035649">
    <property type="entry name" value="EFG_V"/>
</dbReference>
<keyword evidence="3 7" id="KW-0648">Protein biosynthesis</keyword>
<dbReference type="Pfam" id="PF22042">
    <property type="entry name" value="EF-G_D2"/>
    <property type="match status" value="1"/>
</dbReference>
<proteinExistence type="inferred from homology"/>
<dbReference type="CDD" id="cd01886">
    <property type="entry name" value="EF-G"/>
    <property type="match status" value="1"/>
</dbReference>
<gene>
    <name evidence="7" type="primary">GFM2</name>
    <name evidence="7" type="synonym">EFG2</name>
    <name evidence="10" type="synonym">FAM169A</name>
</gene>
<dbReference type="GO" id="GO:0005759">
    <property type="term" value="C:mitochondrial matrix"/>
    <property type="evidence" value="ECO:0007669"/>
    <property type="project" value="UniProtKB-ARBA"/>
</dbReference>
<dbReference type="InterPro" id="IPR014721">
    <property type="entry name" value="Ribsml_uS5_D2-typ_fold_subgr"/>
</dbReference>
<dbReference type="NCBIfam" id="TIGR00231">
    <property type="entry name" value="small_GTP"/>
    <property type="match status" value="1"/>
</dbReference>
<dbReference type="PRINTS" id="PR00315">
    <property type="entry name" value="ELONGATNFCT"/>
</dbReference>
<dbReference type="CDD" id="cd01693">
    <property type="entry name" value="mtEFG2_like_IV"/>
    <property type="match status" value="1"/>
</dbReference>
<dbReference type="GO" id="GO:0005525">
    <property type="term" value="F:GTP binding"/>
    <property type="evidence" value="ECO:0007669"/>
    <property type="project" value="UniProtKB-UniRule"/>
</dbReference>
<comment type="catalytic activity">
    <reaction evidence="6">
        <text>GTP + H2O = GDP + phosphate + H(+)</text>
        <dbReference type="Rhea" id="RHEA:19669"/>
        <dbReference type="ChEBI" id="CHEBI:15377"/>
        <dbReference type="ChEBI" id="CHEBI:15378"/>
        <dbReference type="ChEBI" id="CHEBI:37565"/>
        <dbReference type="ChEBI" id="CHEBI:43474"/>
        <dbReference type="ChEBI" id="CHEBI:58189"/>
    </reaction>
    <physiologicalReaction direction="left-to-right" evidence="6">
        <dbReference type="Rhea" id="RHEA:19670"/>
    </physiologicalReaction>
</comment>
<comment type="function">
    <text evidence="7">Mitochondrial GTPase that mediates the disassembly of ribosomes from messenger RNA at the termination of mitochondrial protein biosynthesis. Acts in collaboration with MRRF. GTP hydrolysis follows the ribosome disassembly and probably occurs on the ribosome large subunit. Not involved in the GTP-dependent ribosomal translocation step during translation elongation.</text>
</comment>
<dbReference type="InterPro" id="IPR000795">
    <property type="entry name" value="T_Tr_GTP-bd_dom"/>
</dbReference>
<evidence type="ECO:0000259" key="9">
    <source>
        <dbReference type="PROSITE" id="PS51722"/>
    </source>
</evidence>
<dbReference type="Pfam" id="PF14492">
    <property type="entry name" value="EFG_III"/>
    <property type="match status" value="1"/>
</dbReference>
<dbReference type="InterPro" id="IPR053905">
    <property type="entry name" value="EF-G-like_DII"/>
</dbReference>
<feature type="compositionally biased region" description="Polar residues" evidence="8">
    <location>
        <begin position="314"/>
        <end position="328"/>
    </location>
</feature>
<evidence type="ECO:0000256" key="2">
    <source>
        <dbReference type="ARBA" id="ARBA00022801"/>
    </source>
</evidence>
<dbReference type="FunFam" id="3.40.50.300:FF:000514">
    <property type="entry name" value="Ribosome-releasing factor 2, mitochondrial"/>
    <property type="match status" value="1"/>
</dbReference>
<feature type="compositionally biased region" description="Basic and acidic residues" evidence="8">
    <location>
        <begin position="413"/>
        <end position="422"/>
    </location>
</feature>
<dbReference type="FunFam" id="3.30.70.240:FF:000008">
    <property type="entry name" value="Ribosome-releasing factor 2, mitochondrial"/>
    <property type="match status" value="1"/>
</dbReference>
<dbReference type="Pfam" id="PF00009">
    <property type="entry name" value="GTP_EFTU"/>
    <property type="match status" value="1"/>
</dbReference>
<dbReference type="SUPFAM" id="SSF54211">
    <property type="entry name" value="Ribosomal protein S5 domain 2-like"/>
    <property type="match status" value="1"/>
</dbReference>
<dbReference type="Gene3D" id="3.30.230.10">
    <property type="match status" value="1"/>
</dbReference>
<keyword evidence="2" id="KW-0378">Hydrolase</keyword>
<organism evidence="10 11">
    <name type="scientific">Sus scrofa</name>
    <name type="common">Pig</name>
    <dbReference type="NCBI Taxonomy" id="9823"/>
    <lineage>
        <taxon>Eukaryota</taxon>
        <taxon>Metazoa</taxon>
        <taxon>Chordata</taxon>
        <taxon>Craniata</taxon>
        <taxon>Vertebrata</taxon>
        <taxon>Euteleostomi</taxon>
        <taxon>Mammalia</taxon>
        <taxon>Eutheria</taxon>
        <taxon>Laurasiatheria</taxon>
        <taxon>Artiodactyla</taxon>
        <taxon>Suina</taxon>
        <taxon>Suidae</taxon>
        <taxon>Sus</taxon>
    </lineage>
</organism>
<dbReference type="Gene3D" id="3.30.70.240">
    <property type="match status" value="1"/>
</dbReference>
<keyword evidence="1 7" id="KW-0547">Nucleotide-binding</keyword>
<dbReference type="SMART" id="SM00838">
    <property type="entry name" value="EFG_C"/>
    <property type="match status" value="1"/>
</dbReference>
<feature type="compositionally biased region" description="Polar residues" evidence="8">
    <location>
        <begin position="358"/>
        <end position="369"/>
    </location>
</feature>
<dbReference type="InterPro" id="IPR031157">
    <property type="entry name" value="G_TR_CS"/>
</dbReference>
<dbReference type="AlphaFoldDB" id="A0A4X1SRA1"/>
<dbReference type="SUPFAM" id="SSF50447">
    <property type="entry name" value="Translation proteins"/>
    <property type="match status" value="1"/>
</dbReference>
<dbReference type="SUPFAM" id="SSF52540">
    <property type="entry name" value="P-loop containing nucleoside triphosphate hydrolases"/>
    <property type="match status" value="1"/>
</dbReference>
<dbReference type="SMART" id="SM00889">
    <property type="entry name" value="EFG_IV"/>
    <property type="match status" value="1"/>
</dbReference>
<dbReference type="InterPro" id="IPR041095">
    <property type="entry name" value="EFG_II"/>
</dbReference>
<dbReference type="FunFam" id="3.30.230.10:FF:000033">
    <property type="entry name" value="Ribosome-releasing factor 2, mitochondrial"/>
    <property type="match status" value="1"/>
</dbReference>
<dbReference type="FunFam" id="3.30.70.870:FF:000005">
    <property type="entry name" value="Ribosome-releasing factor 2, mitochondrial"/>
    <property type="match status" value="1"/>
</dbReference>
<evidence type="ECO:0000313" key="11">
    <source>
        <dbReference type="Proteomes" id="UP000314985"/>
    </source>
</evidence>
<dbReference type="InterPro" id="IPR000640">
    <property type="entry name" value="EFG_V-like"/>
</dbReference>
<dbReference type="FunFam" id="2.40.30.10:FF:000053">
    <property type="entry name" value="Ribosome-releasing factor 2, mitochondrial"/>
    <property type="match status" value="1"/>
</dbReference>
<feature type="binding site" evidence="7">
    <location>
        <begin position="571"/>
        <end position="578"/>
    </location>
    <ligand>
        <name>GTP</name>
        <dbReference type="ChEBI" id="CHEBI:37565"/>
    </ligand>
</feature>
<dbReference type="Pfam" id="PF00679">
    <property type="entry name" value="EFG_C"/>
    <property type="match status" value="1"/>
</dbReference>
<evidence type="ECO:0000256" key="5">
    <source>
        <dbReference type="ARBA" id="ARBA00023134"/>
    </source>
</evidence>
<dbReference type="PROSITE" id="PS51722">
    <property type="entry name" value="G_TR_2"/>
    <property type="match status" value="1"/>
</dbReference>
<sequence length="1271" mass="141714">MAFPVDMLDNCSQEELENSAEDYMSDLRCGDPENPECFSLLNITIPISLSNVGFVPLYGGDQTQKILALFSPEDSLTAVALYLADQWWAIDDIVKTSVPSREGLKQVRTLGERVVLYVLNRIIYRKQEMERNEIPFLCHSSTDYAKILWKKGEAIGFYSVKPTGSICASFLTQSYQLPVLDTMFVRKKYRGKDFGLHMLEDFVDSFTEDALGLRYPLTSLMYTACKQYFEKYPGDHELLWEVEGVGHWYQRIPVTRALQREALKMTAVSQNEAKRPVPGEYALASVPEYEVGTEDNQPSEMQLTIDSLKDAFASTSEGHGKTPVSTRTRSSHLKRPKIGKRFQDSEFSGSQGEDEKTPQTSPTASVNKLESTAHTSESSEEFLEEPEQSVIDFEDESSDKDVRPAPEAQPQLEKQDGEKESELEPMNGEIMDDTLKTSLITEEEDSTSEVLDEELKLQSFNSSEDSTNLVPLVVESSKPPEAVAQDKRITVERAKMSNLRIFAVNHKKISSLHIDNVCCSKIRANLRRLKLHLPHGRNYSSLPGIIGNDVKSLHSIISPPITKIRNIGIMAHIDAGKTTTTERILYYSGYTRSLGDVDDGDTVTDFMAQERERGITIQSAAVTFDWKGYRINLIDTPGHVDFTLEVERCLRVLDGAVAVFDASAGVEAQTLTVWRQADKHKIPRICFLNKMDKTGASFNYAVESIREKLKAKPLLLQLPIGEAKTFKGVVDVVNKEKLLWNLNSDDGKNFERKPLLEVSDPQLLKETTEARNALIEQVADLDDEFANLVLGEFSENFDLLPAEKLQTAIHRVTLAQTAVPVLCGSALKNKGVQPLLDAITMYLPSPEERNYEFLQWYKGDLCALAFKVLHDKQRGPLVFMRIYSGMIKPQLAIHNINGNCTERISRLLLPFADQHVEIPSLTAGNIALTVGLKHTATGDTIVSSKSSALAAARRAERKGEKKHRENNEAERLLLAGVEIPEPVFFCTIEPPSVAKQPDLDHALKCLQREDPSLKVKLDPDSGQTILCGMGELHIEIIHDRIKREYGLETYLGPLQVAYRETILNSVRATDALDRTLGDKRHLVTVELEAKPLETSSLQPVIDYAQSVTQDLSQASQEAVENGIHSACLQGPLLGSPIQDVAVTLHSLVIHPGTSTTMISACVSRCMQKALKKADKQILEPLMNLEVTVPRDYLSPVLADLAQRRGNIQEIQTRQDNKVVIGFVPLAEIMGYSTVLRTLTSGSATFALELSNYQAMNPQDQSTLLSRRSGLT</sequence>
<feature type="compositionally biased region" description="Acidic residues" evidence="8">
    <location>
        <begin position="378"/>
        <end position="398"/>
    </location>
</feature>
<feature type="binding site" evidence="7">
    <location>
        <begin position="635"/>
        <end position="639"/>
    </location>
    <ligand>
        <name>GTP</name>
        <dbReference type="ChEBI" id="CHEBI:37565"/>
    </ligand>
</feature>
<dbReference type="InterPro" id="IPR027417">
    <property type="entry name" value="P-loop_NTPase"/>
</dbReference>
<feature type="binding site" evidence="7">
    <location>
        <begin position="689"/>
        <end position="692"/>
    </location>
    <ligand>
        <name>GTP</name>
        <dbReference type="ChEBI" id="CHEBI:37565"/>
    </ligand>
</feature>
<dbReference type="CDD" id="cd16262">
    <property type="entry name" value="EFG_III"/>
    <property type="match status" value="1"/>
</dbReference>
<dbReference type="Pfam" id="PF03764">
    <property type="entry name" value="EFG_IV"/>
    <property type="match status" value="1"/>
</dbReference>
<keyword evidence="5 7" id="KW-0342">GTP-binding</keyword>
<name>A0A4X1SRA1_PIG</name>
<dbReference type="GO" id="GO:0003924">
    <property type="term" value="F:GTPase activity"/>
    <property type="evidence" value="ECO:0007669"/>
    <property type="project" value="UniProtKB-UniRule"/>
</dbReference>
<reference evidence="10 11" key="1">
    <citation type="submission" date="2017-08" db="EMBL/GenBank/DDBJ databases">
        <title>USMARCv1.0.</title>
        <authorList>
            <person name="Hannum G.I."/>
            <person name="Koren S."/>
            <person name="Schroeder S.G."/>
            <person name="Chin S.C."/>
            <person name="Nonneman D.J."/>
            <person name="Becker S.A."/>
            <person name="Rosen B.D."/>
            <person name="Bickhart D.M."/>
            <person name="Putnam N.H."/>
            <person name="Green R.E."/>
            <person name="Tuggle C.K."/>
            <person name="Liu H."/>
            <person name="Rohrer G.A."/>
            <person name="Warr A."/>
            <person name="Hall R."/>
            <person name="Kim K."/>
            <person name="Hume D.A."/>
            <person name="Talbot R."/>
            <person name="Chow W."/>
            <person name="Howe K."/>
            <person name="Schwartz A.S."/>
            <person name="Watson M."/>
            <person name="Archibald A.L."/>
            <person name="Phillippy A.M."/>
            <person name="Smith T.P.L."/>
        </authorList>
    </citation>
    <scope>NUCLEOTIDE SEQUENCE [LARGE SCALE GENOMIC DNA]</scope>
</reference>
<dbReference type="InterPro" id="IPR035647">
    <property type="entry name" value="EFG_III/V"/>
</dbReference>
<dbReference type="CDD" id="cd03713">
    <property type="entry name" value="EFG_mtEFG_C"/>
    <property type="match status" value="1"/>
</dbReference>
<comment type="subcellular location">
    <subcellularLocation>
        <location evidence="7">Mitochondrion</location>
    </subcellularLocation>
</comment>
<dbReference type="InterPro" id="IPR009000">
    <property type="entry name" value="Transl_B-barrel_sf"/>
</dbReference>
<dbReference type="HAMAP" id="MF_03059">
    <property type="entry name" value="mEF_G_2"/>
    <property type="match status" value="1"/>
</dbReference>
<evidence type="ECO:0000256" key="7">
    <source>
        <dbReference type="HAMAP-Rule" id="MF_03059"/>
    </source>
</evidence>